<dbReference type="NCBIfam" id="TIGR00275">
    <property type="entry name" value="aminoacetone oxidase family FAD-binding enzyme"/>
    <property type="match status" value="1"/>
</dbReference>
<reference evidence="6 7" key="1">
    <citation type="submission" date="2019-09" db="EMBL/GenBank/DDBJ databases">
        <title>Complete genome sequencing of four Arcobacter species reveals a diverse suite of mobile elements.</title>
        <authorList>
            <person name="Miller W.G."/>
            <person name="Yee E."/>
            <person name="Bono J.L."/>
        </authorList>
    </citation>
    <scope>NUCLEOTIDE SEQUENCE [LARGE SCALE GENOMIC DNA]</scope>
    <source>
        <strain evidence="6 7">LMG 26638</strain>
    </source>
</reference>
<organism evidence="6 7">
    <name type="scientific">Malaciobacter pacificus</name>
    <dbReference type="NCBI Taxonomy" id="1080223"/>
    <lineage>
        <taxon>Bacteria</taxon>
        <taxon>Pseudomonadati</taxon>
        <taxon>Campylobacterota</taxon>
        <taxon>Epsilonproteobacteria</taxon>
        <taxon>Campylobacterales</taxon>
        <taxon>Arcobacteraceae</taxon>
        <taxon>Malaciobacter</taxon>
    </lineage>
</organism>
<accession>A0A5C2HB86</accession>
<keyword evidence="3" id="KW-0274">FAD</keyword>
<dbReference type="InterPro" id="IPR004792">
    <property type="entry name" value="BaiN-like"/>
</dbReference>
<dbReference type="InterPro" id="IPR055178">
    <property type="entry name" value="RsdA/BaiN/AoA(So)-like_dom"/>
</dbReference>
<dbReference type="PANTHER" id="PTHR42887">
    <property type="entry name" value="OS12G0638800 PROTEIN"/>
    <property type="match status" value="1"/>
</dbReference>
<dbReference type="Pfam" id="PF03486">
    <property type="entry name" value="HI0933_like"/>
    <property type="match status" value="1"/>
</dbReference>
<dbReference type="Gene3D" id="2.40.30.10">
    <property type="entry name" value="Translation factors"/>
    <property type="match status" value="1"/>
</dbReference>
<evidence type="ECO:0000313" key="6">
    <source>
        <dbReference type="EMBL" id="QEP35629.1"/>
    </source>
</evidence>
<dbReference type="InterPro" id="IPR023166">
    <property type="entry name" value="BaiN-like_dom_sf"/>
</dbReference>
<dbReference type="SUPFAM" id="SSF51905">
    <property type="entry name" value="FAD/NAD(P)-binding domain"/>
    <property type="match status" value="1"/>
</dbReference>
<keyword evidence="7" id="KW-1185">Reference proteome</keyword>
<dbReference type="SUPFAM" id="SSF160996">
    <property type="entry name" value="HI0933 insert domain-like"/>
    <property type="match status" value="1"/>
</dbReference>
<evidence type="ECO:0000313" key="7">
    <source>
        <dbReference type="Proteomes" id="UP000322726"/>
    </source>
</evidence>
<gene>
    <name evidence="6" type="ORF">APAC_2588</name>
</gene>
<dbReference type="KEGG" id="apai:APAC_2588"/>
<dbReference type="PANTHER" id="PTHR42887:SF2">
    <property type="entry name" value="OS12G0638800 PROTEIN"/>
    <property type="match status" value="1"/>
</dbReference>
<feature type="domain" description="RsdA/BaiN/AoA(So)-like insert" evidence="5">
    <location>
        <begin position="217"/>
        <end position="378"/>
    </location>
</feature>
<evidence type="ECO:0000256" key="3">
    <source>
        <dbReference type="ARBA" id="ARBA00022827"/>
    </source>
</evidence>
<proteinExistence type="predicted"/>
<protein>
    <submittedName>
        <fullName evidence="6">Flavoprotein, HI0933 family</fullName>
    </submittedName>
</protein>
<dbReference type="Gene3D" id="1.10.8.260">
    <property type="entry name" value="HI0933 insert domain-like"/>
    <property type="match status" value="1"/>
</dbReference>
<dbReference type="Pfam" id="PF22780">
    <property type="entry name" value="HI0933_like_1st"/>
    <property type="match status" value="1"/>
</dbReference>
<evidence type="ECO:0000259" key="4">
    <source>
        <dbReference type="Pfam" id="PF03486"/>
    </source>
</evidence>
<evidence type="ECO:0000256" key="2">
    <source>
        <dbReference type="ARBA" id="ARBA00022630"/>
    </source>
</evidence>
<reference evidence="6 7" key="3">
    <citation type="submission" date="2019-09" db="EMBL/GenBank/DDBJ databases">
        <title>Taxonomic note: a critical rebuttal of the proposed division of the genus Arcobacter into six genera, emended descriptions of Arcobacter anaerophilus and the genus Arcobacter, and an assessment of genus-level boundaries for Epsilonproteobacteria using in silico genomic comparator tools.</title>
        <authorList>
            <person name="On S.L.W."/>
            <person name="Miller W.G."/>
            <person name="Biggs P."/>
            <person name="Cornelius A."/>
            <person name="Vandamme P."/>
        </authorList>
    </citation>
    <scope>NUCLEOTIDE SEQUENCE [LARGE SCALE GENOMIC DNA]</scope>
    <source>
        <strain evidence="6 7">LMG 26638</strain>
    </source>
</reference>
<name>A0A5C2HB86_9BACT</name>
<reference evidence="7" key="2">
    <citation type="submission" date="2019-09" db="EMBL/GenBank/DDBJ databases">
        <title>Complete genome sequencing of four Arcobacter species reveals a diverse suite of mobile elements.</title>
        <authorList>
            <person name="On S.L.W."/>
            <person name="Miller W.G."/>
            <person name="Biggs P."/>
            <person name="Cornelius A."/>
            <person name="Vandamme P."/>
        </authorList>
    </citation>
    <scope>NUCLEOTIDE SEQUENCE [LARGE SCALE GENOMIC DNA]</scope>
    <source>
        <strain evidence="7">LMG 26638</strain>
    </source>
</reference>
<dbReference type="Proteomes" id="UP000322726">
    <property type="component" value="Chromosome"/>
</dbReference>
<evidence type="ECO:0000259" key="5">
    <source>
        <dbReference type="Pfam" id="PF22780"/>
    </source>
</evidence>
<sequence length="436" mass="48200">MSQKLLNFGIFCFFASFDYNKKNFAGYDLKVAIIGAGAAGIMAAITAKRINKNIDIDLFDANSGIGKKILASGNGRCNISNSQVSEKNYLGENPEFVSYALKQFTFNDFEKFCKSIGLLLDIKETNKVYPLSNEAKSVVNLLQLTLEELDVNIYTKTFIKDIEKIEDKFDIKTDENEFKGYDKVVISNGLGAAPQLKANESGLDFASKFGHSYNITYPSLVGLQTSEVYGGKLQGVKKECNVSLYIDGNLEQEIYGDVLFTKYGVSGFAILDISQLASYHLSLYQDVKIAINFFPKINRNDLGDQIQSLFKSVPNQRAVDLLTGMVSNKIAPVLLDICKINIETLARDINAKQIKAIAYQLNQWKLKVIDTQGFGHAEASGGGVRTVEIDNRTYESKKCEGLYFAGEVLDIVGNRGGFNLQFAWASGYLVGKNLAN</sequence>
<dbReference type="EMBL" id="CP035928">
    <property type="protein sequence ID" value="QEP35629.1"/>
    <property type="molecule type" value="Genomic_DNA"/>
</dbReference>
<feature type="domain" description="RsdA/BaiN/AoA(So)-like Rossmann fold-like" evidence="4">
    <location>
        <begin position="30"/>
        <end position="432"/>
    </location>
</feature>
<keyword evidence="2" id="KW-0285">Flavoprotein</keyword>
<dbReference type="InterPro" id="IPR036188">
    <property type="entry name" value="FAD/NAD-bd_sf"/>
</dbReference>
<dbReference type="AlphaFoldDB" id="A0A5C2HB86"/>
<comment type="cofactor">
    <cofactor evidence="1">
        <name>FAD</name>
        <dbReference type="ChEBI" id="CHEBI:57692"/>
    </cofactor>
</comment>
<dbReference type="InterPro" id="IPR057661">
    <property type="entry name" value="RsdA/BaiN/AoA(So)_Rossmann"/>
</dbReference>
<evidence type="ECO:0000256" key="1">
    <source>
        <dbReference type="ARBA" id="ARBA00001974"/>
    </source>
</evidence>
<dbReference type="Gene3D" id="3.50.50.60">
    <property type="entry name" value="FAD/NAD(P)-binding domain"/>
    <property type="match status" value="1"/>
</dbReference>